<name>A0ABZ2CAB0_9BACI</name>
<evidence type="ECO:0000313" key="1">
    <source>
        <dbReference type="EMBL" id="WVX78783.1"/>
    </source>
</evidence>
<protein>
    <submittedName>
        <fullName evidence="1">Uncharacterized protein</fullName>
    </submittedName>
</protein>
<gene>
    <name evidence="1" type="ORF">R4Z09_15805</name>
</gene>
<dbReference type="RefSeq" id="WP_338447718.1">
    <property type="nucleotide sequence ID" value="NZ_CP137640.1"/>
</dbReference>
<evidence type="ECO:0000313" key="2">
    <source>
        <dbReference type="Proteomes" id="UP001357223"/>
    </source>
</evidence>
<dbReference type="EMBL" id="CP137640">
    <property type="protein sequence ID" value="WVX78783.1"/>
    <property type="molecule type" value="Genomic_DNA"/>
</dbReference>
<reference evidence="1 2" key="1">
    <citation type="submission" date="2023-10" db="EMBL/GenBank/DDBJ databases">
        <title>Niallia locisalis sp.nov. isolated from a salt pond sample.</title>
        <authorList>
            <person name="Li X.-J."/>
            <person name="Dong L."/>
        </authorList>
    </citation>
    <scope>NUCLEOTIDE SEQUENCE [LARGE SCALE GENOMIC DNA]</scope>
    <source>
        <strain evidence="1 2">DSM 29761</strain>
    </source>
</reference>
<keyword evidence="2" id="KW-1185">Reference proteome</keyword>
<accession>A0ABZ2CAB0</accession>
<proteinExistence type="predicted"/>
<dbReference type="Proteomes" id="UP001357223">
    <property type="component" value="Chromosome"/>
</dbReference>
<sequence length="555" mass="64585">MKSSYKNAKTYNKYAKFSTTNQLQIVNEQDMRNKIVNNPGNTMKRKQIVVATSISPKRLEIQRKAIDSWQKAGFQIVSLNTQEEVDTIKQVFPDIKFHVVERSAIERYGKPYIYIYDMMRFLKNYGGDVCGIINSDIHLRGVNENFIDQVFNEARNGLVYGHRVDVHSLNDLSGTVCNGVDFFFFNKNIIDIYQDDGLCMGQPAWDWWMVCVAAAAKIRTKRVLSQIAFHELHPQTWYESLNQYLIESIVFDKYLKKLYPQASYQELNAKMWDIVISKTGIYFENSNEKRDNPAAIQDLNPQTINTHIKPASTSSNRKKIILATSIAPKRIDIQRSAIDTWLLAGFKVVSLNTQEEADTLKPYFPDIEFHIVNRSGRERFGTPYIYIFDFMRYLKLTNYRVCGIINSDIHFRNIDEGFINRIFVKAQGSLIYGHRVDVHHINEPNGTVSNGIDYFFFDKKLINIYKDEGFCMGQPAWDWWMVCVAASAKKRIRRVLNHIAYHQIHPQEWDQALNQYLIDSIVINKYVRKLYPKATHSVLNAKMWDIVISERGIVI</sequence>
<organism evidence="1 2">
    <name type="scientific">Niallia oryzisoli</name>
    <dbReference type="NCBI Taxonomy" id="1737571"/>
    <lineage>
        <taxon>Bacteria</taxon>
        <taxon>Bacillati</taxon>
        <taxon>Bacillota</taxon>
        <taxon>Bacilli</taxon>
        <taxon>Bacillales</taxon>
        <taxon>Bacillaceae</taxon>
        <taxon>Niallia</taxon>
    </lineage>
</organism>